<dbReference type="EMBL" id="GG678140">
    <property type="protein sequence ID" value="EER09657.1"/>
    <property type="molecule type" value="Genomic_DNA"/>
</dbReference>
<evidence type="ECO:0000259" key="2">
    <source>
        <dbReference type="PROSITE" id="PS50086"/>
    </source>
</evidence>
<dbReference type="Gene3D" id="1.10.472.80">
    <property type="entry name" value="Ypt/Rab-GAP domain of gyp1p, domain 3"/>
    <property type="match status" value="1"/>
</dbReference>
<dbReference type="PANTHER" id="PTHR22957">
    <property type="entry name" value="TBC1 DOMAIN FAMILY MEMBER GTPASE-ACTIVATING PROTEIN"/>
    <property type="match status" value="1"/>
</dbReference>
<evidence type="ECO:0000313" key="4">
    <source>
        <dbReference type="Proteomes" id="UP000007800"/>
    </source>
</evidence>
<dbReference type="InParanoid" id="C5L115"/>
<dbReference type="PROSITE" id="PS50086">
    <property type="entry name" value="TBC_RABGAP"/>
    <property type="match status" value="1"/>
</dbReference>
<accession>C5L115</accession>
<dbReference type="SUPFAM" id="SSF47923">
    <property type="entry name" value="Ypt/Rab-GAP domain of gyp1p"/>
    <property type="match status" value="2"/>
</dbReference>
<protein>
    <submittedName>
        <fullName evidence="3">TBC domain protein, putative</fullName>
    </submittedName>
</protein>
<dbReference type="SMART" id="SM00164">
    <property type="entry name" value="TBC"/>
    <property type="match status" value="1"/>
</dbReference>
<dbReference type="PANTHER" id="PTHR22957:SF26">
    <property type="entry name" value="LD44506P"/>
    <property type="match status" value="1"/>
</dbReference>
<dbReference type="InterPro" id="IPR035969">
    <property type="entry name" value="Rab-GAP_TBC_sf"/>
</dbReference>
<name>C5L115_PERM5</name>
<dbReference type="OrthoDB" id="26371at2759"/>
<dbReference type="Proteomes" id="UP000007800">
    <property type="component" value="Unassembled WGS sequence"/>
</dbReference>
<gene>
    <name evidence="3" type="ORF">Pmar_PMAR008796</name>
</gene>
<organism evidence="4">
    <name type="scientific">Perkinsus marinus (strain ATCC 50983 / TXsc)</name>
    <dbReference type="NCBI Taxonomy" id="423536"/>
    <lineage>
        <taxon>Eukaryota</taxon>
        <taxon>Sar</taxon>
        <taxon>Alveolata</taxon>
        <taxon>Perkinsozoa</taxon>
        <taxon>Perkinsea</taxon>
        <taxon>Perkinsida</taxon>
        <taxon>Perkinsidae</taxon>
        <taxon>Perkinsus</taxon>
    </lineage>
</organism>
<dbReference type="FunFam" id="1.10.472.80:FF:000001">
    <property type="entry name" value="TBC1 domain family member 22B"/>
    <property type="match status" value="1"/>
</dbReference>
<evidence type="ECO:0000256" key="1">
    <source>
        <dbReference type="SAM" id="MobiDB-lite"/>
    </source>
</evidence>
<feature type="region of interest" description="Disordered" evidence="1">
    <location>
        <begin position="1"/>
        <end position="30"/>
    </location>
</feature>
<dbReference type="GO" id="GO:0005096">
    <property type="term" value="F:GTPase activator activity"/>
    <property type="evidence" value="ECO:0007669"/>
    <property type="project" value="TreeGrafter"/>
</dbReference>
<dbReference type="FunCoup" id="C5L115">
    <property type="interactions" value="785"/>
</dbReference>
<dbReference type="InterPro" id="IPR000195">
    <property type="entry name" value="Rab-GAP-TBC_dom"/>
</dbReference>
<dbReference type="Gene3D" id="1.10.8.270">
    <property type="entry name" value="putative rabgap domain of human tbc1 domain family member 14 like domains"/>
    <property type="match status" value="1"/>
</dbReference>
<sequence>MLTRSGAGSLGFPSDSEVSGKLPSSGSNPARISKLRHAAMREQVDLDELNRLLWSGCPFDSDFDVRVRAWELALGYVPPRKERQNSAVERKRREYRALTREFADVFALSTDDLQPVSATSAQQQQYASLRQIRVDIPRTFSELNIFASERIQRMMERILYTWAVRNPASGYVQGINDLLTPFIVILLQAKLDLPIKDIDVDDENRLDDVQLMEVEADAYWMLSRVLSDIQDHYTFGQPGIQRLILMLKDIVKRVDDKLADHLEDEMIDYLQIAFRWFNCLMLRELPLQCTLRLWDTCIAENDGFSTYMVYICAAFLVHWGPHLEGMDFSGIMLFFQKAPTSQWTEADIETLLAEAFVLKSLFDNAPSHLRNQDFVGNGT</sequence>
<reference evidence="3 4" key="1">
    <citation type="submission" date="2008-07" db="EMBL/GenBank/DDBJ databases">
        <authorList>
            <person name="El-Sayed N."/>
            <person name="Caler E."/>
            <person name="Inman J."/>
            <person name="Amedeo P."/>
            <person name="Hass B."/>
            <person name="Wortman J."/>
        </authorList>
    </citation>
    <scope>NUCLEOTIDE SEQUENCE [LARGE SCALE GENOMIC DNA]</scope>
    <source>
        <strain evidence="4">ATCC 50983 / TXsc</strain>
    </source>
</reference>
<dbReference type="OMA" id="HIERHEV"/>
<proteinExistence type="predicted"/>
<dbReference type="GeneID" id="9052580"/>
<keyword evidence="4" id="KW-1185">Reference proteome</keyword>
<evidence type="ECO:0000313" key="3">
    <source>
        <dbReference type="EMBL" id="EER09657.1"/>
    </source>
</evidence>
<dbReference type="AlphaFoldDB" id="C5L115"/>
<feature type="domain" description="Rab-GAP TBC" evidence="2">
    <location>
        <begin position="60"/>
        <end position="301"/>
    </location>
</feature>
<dbReference type="Pfam" id="PF00566">
    <property type="entry name" value="RabGAP-TBC"/>
    <property type="match status" value="1"/>
</dbReference>
<dbReference type="RefSeq" id="XP_002777862.1">
    <property type="nucleotide sequence ID" value="XM_002777816.1"/>
</dbReference>